<gene>
    <name evidence="1" type="ORF">DSO57_1015075</name>
</gene>
<evidence type="ECO:0000313" key="1">
    <source>
        <dbReference type="EMBL" id="KAJ9062030.1"/>
    </source>
</evidence>
<reference evidence="1" key="1">
    <citation type="submission" date="2022-04" db="EMBL/GenBank/DDBJ databases">
        <title>Genome of the entomopathogenic fungus Entomophthora muscae.</title>
        <authorList>
            <person name="Elya C."/>
            <person name="Lovett B.R."/>
            <person name="Lee E."/>
            <person name="Macias A.M."/>
            <person name="Hajek A.E."/>
            <person name="De Bivort B.L."/>
            <person name="Kasson M.T."/>
            <person name="De Fine Licht H.H."/>
            <person name="Stajich J.E."/>
        </authorList>
    </citation>
    <scope>NUCLEOTIDE SEQUENCE</scope>
    <source>
        <strain evidence="1">Berkeley</strain>
    </source>
</reference>
<comment type="caution">
    <text evidence="1">The sequence shown here is derived from an EMBL/GenBank/DDBJ whole genome shotgun (WGS) entry which is preliminary data.</text>
</comment>
<dbReference type="Proteomes" id="UP001165960">
    <property type="component" value="Unassembled WGS sequence"/>
</dbReference>
<dbReference type="EMBL" id="QTSX02005029">
    <property type="protein sequence ID" value="KAJ9062030.1"/>
    <property type="molecule type" value="Genomic_DNA"/>
</dbReference>
<keyword evidence="2" id="KW-1185">Reference proteome</keyword>
<protein>
    <submittedName>
        <fullName evidence="1">Uncharacterized protein</fullName>
    </submittedName>
</protein>
<name>A0ACC2SIB3_9FUNG</name>
<accession>A0ACC2SIB3</accession>
<proteinExistence type="predicted"/>
<evidence type="ECO:0000313" key="2">
    <source>
        <dbReference type="Proteomes" id="UP001165960"/>
    </source>
</evidence>
<sequence>MQLQILFISAALISALPSGRPAANTTPSYPRGTVKTVTESTIEDSSQESDHSQSSYVKGGNLVIPGKKRFRYKKSGTAKKSSSKDSSSTESTKTTHIKSSLA</sequence>
<organism evidence="1 2">
    <name type="scientific">Entomophthora muscae</name>
    <dbReference type="NCBI Taxonomy" id="34485"/>
    <lineage>
        <taxon>Eukaryota</taxon>
        <taxon>Fungi</taxon>
        <taxon>Fungi incertae sedis</taxon>
        <taxon>Zoopagomycota</taxon>
        <taxon>Entomophthoromycotina</taxon>
        <taxon>Entomophthoromycetes</taxon>
        <taxon>Entomophthorales</taxon>
        <taxon>Entomophthoraceae</taxon>
        <taxon>Entomophthora</taxon>
    </lineage>
</organism>